<accession>A0A182J344</accession>
<name>A0A182J344_ANOAO</name>
<dbReference type="AlphaFoldDB" id="A0A182J344"/>
<dbReference type="VEuPathDB" id="VectorBase:AATE010469"/>
<dbReference type="EnsemblMetazoa" id="AATE010469-RA">
    <property type="protein sequence ID" value="AATE010469-PA.1"/>
    <property type="gene ID" value="AATE010469"/>
</dbReference>
<reference evidence="1" key="1">
    <citation type="submission" date="2022-08" db="UniProtKB">
        <authorList>
            <consortium name="EnsemblMetazoa"/>
        </authorList>
    </citation>
    <scope>IDENTIFICATION</scope>
    <source>
        <strain evidence="1">EBRO</strain>
    </source>
</reference>
<sequence length="534" mass="60528">MTMVRTAPSKLCRRTYFLQSGTAPSISEMRNELGPELADIIIATLQPSQRTAVQPDRLVVVSGESALAGGGGGEYDAERVRGDIHEHILRLGGSISQRVQGYWRERLRTAATAVGSSSDDVDFLRFECRQKVSIARDEERRRYDALLREMEETMRRRFWEEKGELHRSYAKARALWGEFVCRKVRKQAKDMLCKIAARFRTQLEQEVNRRMQVEKTRIVREMEHIVKTAVDQQKRIDERAMQWMIYQYEELLKFINEYDGCLQVVEMTRELCNIHANPRECRSTQVSNCSTPNADRPLEVGATSSTSHKHSIRSLELADDVEFPSTDLAQCNVFIVSQCLPGPEPDPAREEARSSIELPLEPSTDLAAGVGEEITFDEDSERSSIEKIVIGGLTYAQPKYYNKTYNELFGDVTLRWERIDPEERSVVADNIPDAVATGPCSSDASSICHEDCSESQPSYRESYDPIVEISETLLPSMERVSVVEDGQGAEFGVLFDPAKSESELAEVADRFALRYIRATSSDFELMFPKEGNVE</sequence>
<organism evidence="1">
    <name type="scientific">Anopheles atroparvus</name>
    <name type="common">European mosquito</name>
    <dbReference type="NCBI Taxonomy" id="41427"/>
    <lineage>
        <taxon>Eukaryota</taxon>
        <taxon>Metazoa</taxon>
        <taxon>Ecdysozoa</taxon>
        <taxon>Arthropoda</taxon>
        <taxon>Hexapoda</taxon>
        <taxon>Insecta</taxon>
        <taxon>Pterygota</taxon>
        <taxon>Neoptera</taxon>
        <taxon>Endopterygota</taxon>
        <taxon>Diptera</taxon>
        <taxon>Nematocera</taxon>
        <taxon>Culicoidea</taxon>
        <taxon>Culicidae</taxon>
        <taxon>Anophelinae</taxon>
        <taxon>Anopheles</taxon>
    </lineage>
</organism>
<protein>
    <submittedName>
        <fullName evidence="1">Uncharacterized protein</fullName>
    </submittedName>
</protein>
<evidence type="ECO:0000313" key="1">
    <source>
        <dbReference type="EnsemblMetazoa" id="AATE010469-PA.1"/>
    </source>
</evidence>
<proteinExistence type="predicted"/>